<dbReference type="PANTHER" id="PTHR38790:SF4">
    <property type="entry name" value="2EXR DOMAIN-CONTAINING PROTEIN"/>
    <property type="match status" value="1"/>
</dbReference>
<gene>
    <name evidence="3" type="ORF">K452DRAFT_306594</name>
</gene>
<dbReference type="EMBL" id="ML995479">
    <property type="protein sequence ID" value="KAF2144833.1"/>
    <property type="molecule type" value="Genomic_DNA"/>
</dbReference>
<keyword evidence="4" id="KW-1185">Reference proteome</keyword>
<proteinExistence type="predicted"/>
<organism evidence="3 4">
    <name type="scientific">Aplosporella prunicola CBS 121167</name>
    <dbReference type="NCBI Taxonomy" id="1176127"/>
    <lineage>
        <taxon>Eukaryota</taxon>
        <taxon>Fungi</taxon>
        <taxon>Dikarya</taxon>
        <taxon>Ascomycota</taxon>
        <taxon>Pezizomycotina</taxon>
        <taxon>Dothideomycetes</taxon>
        <taxon>Dothideomycetes incertae sedis</taxon>
        <taxon>Botryosphaeriales</taxon>
        <taxon>Aplosporellaceae</taxon>
        <taxon>Aplosporella</taxon>
    </lineage>
</organism>
<evidence type="ECO:0000313" key="3">
    <source>
        <dbReference type="EMBL" id="KAF2144833.1"/>
    </source>
</evidence>
<protein>
    <recommendedName>
        <fullName evidence="2">DUF7730 domain-containing protein</fullName>
    </recommendedName>
</protein>
<dbReference type="Proteomes" id="UP000799438">
    <property type="component" value="Unassembled WGS sequence"/>
</dbReference>
<name>A0A6A6BN43_9PEZI</name>
<dbReference type="Pfam" id="PF24864">
    <property type="entry name" value="DUF7730"/>
    <property type="match status" value="1"/>
</dbReference>
<reference evidence="3" key="1">
    <citation type="journal article" date="2020" name="Stud. Mycol.">
        <title>101 Dothideomycetes genomes: a test case for predicting lifestyles and emergence of pathogens.</title>
        <authorList>
            <person name="Haridas S."/>
            <person name="Albert R."/>
            <person name="Binder M."/>
            <person name="Bloem J."/>
            <person name="Labutti K."/>
            <person name="Salamov A."/>
            <person name="Andreopoulos B."/>
            <person name="Baker S."/>
            <person name="Barry K."/>
            <person name="Bills G."/>
            <person name="Bluhm B."/>
            <person name="Cannon C."/>
            <person name="Castanera R."/>
            <person name="Culley D."/>
            <person name="Daum C."/>
            <person name="Ezra D."/>
            <person name="Gonzalez J."/>
            <person name="Henrissat B."/>
            <person name="Kuo A."/>
            <person name="Liang C."/>
            <person name="Lipzen A."/>
            <person name="Lutzoni F."/>
            <person name="Magnuson J."/>
            <person name="Mondo S."/>
            <person name="Nolan M."/>
            <person name="Ohm R."/>
            <person name="Pangilinan J."/>
            <person name="Park H.-J."/>
            <person name="Ramirez L."/>
            <person name="Alfaro M."/>
            <person name="Sun H."/>
            <person name="Tritt A."/>
            <person name="Yoshinaga Y."/>
            <person name="Zwiers L.-H."/>
            <person name="Turgeon B."/>
            <person name="Goodwin S."/>
            <person name="Spatafora J."/>
            <person name="Crous P."/>
            <person name="Grigoriev I."/>
        </authorList>
    </citation>
    <scope>NUCLEOTIDE SEQUENCE</scope>
    <source>
        <strain evidence="3">CBS 121167</strain>
    </source>
</reference>
<dbReference type="OrthoDB" id="515692at2759"/>
<dbReference type="GeneID" id="54300493"/>
<dbReference type="InterPro" id="IPR056632">
    <property type="entry name" value="DUF7730"/>
</dbReference>
<evidence type="ECO:0000313" key="4">
    <source>
        <dbReference type="Proteomes" id="UP000799438"/>
    </source>
</evidence>
<dbReference type="PANTHER" id="PTHR38790">
    <property type="entry name" value="2EXR DOMAIN-CONTAINING PROTEIN-RELATED"/>
    <property type="match status" value="1"/>
</dbReference>
<accession>A0A6A6BN43</accession>
<dbReference type="RefSeq" id="XP_033400545.1">
    <property type="nucleotide sequence ID" value="XM_033542996.1"/>
</dbReference>
<feature type="domain" description="DUF7730" evidence="2">
    <location>
        <begin position="164"/>
        <end position="226"/>
    </location>
</feature>
<evidence type="ECO:0000259" key="2">
    <source>
        <dbReference type="Pfam" id="PF24864"/>
    </source>
</evidence>
<sequence>MQKSWMRERLGHRRDKAADPYHHPPILPRARPPPHDDGQATAQSAFFQRLPVELRRMALVAAFGDTTLHMHLEHNYPPVVKRRLSLPWETHLNLAVTLTSGLNTILDRDNEKAKEWLWWGCVCHRNPPKGLDIGWPDGVPPWRDSCLNGGNGYCELWPGEWPEKCRVGCMGWLRSCRQAYVEGVDVLYATNTMHITTLVLVEHAPSLFLRQSLSRIKSLELIWRQPVGRYAAEGVPYLEPYAGPEDASAQPCPETKPLMSLTRWLLEGFPGLKELYLSLEHYKPYPHGPFLSVGPYPPREHVEDLEQEYLTSVDEMVRRLGPGLKDCSIALPDDLYSALRKRALRAGVTADSIGGRWTGEGFWRGLGDDEAVKGYWIREGPV</sequence>
<evidence type="ECO:0000256" key="1">
    <source>
        <dbReference type="SAM" id="MobiDB-lite"/>
    </source>
</evidence>
<dbReference type="AlphaFoldDB" id="A0A6A6BN43"/>
<feature type="region of interest" description="Disordered" evidence="1">
    <location>
        <begin position="1"/>
        <end position="40"/>
    </location>
</feature>